<dbReference type="AlphaFoldDB" id="A0A3M9N376"/>
<keyword evidence="2" id="KW-1185">Reference proteome</keyword>
<comment type="caution">
    <text evidence="1">The sequence shown here is derived from an EMBL/GenBank/DDBJ whole genome shotgun (WGS) entry which is preliminary data.</text>
</comment>
<dbReference type="EMBL" id="RJJE01000004">
    <property type="protein sequence ID" value="RNI31757.1"/>
    <property type="molecule type" value="Genomic_DNA"/>
</dbReference>
<dbReference type="InterPro" id="IPR046601">
    <property type="entry name" value="DUF6660"/>
</dbReference>
<organism evidence="1 2">
    <name type="scientific">Rufibacter immobilis</name>
    <dbReference type="NCBI Taxonomy" id="1348778"/>
    <lineage>
        <taxon>Bacteria</taxon>
        <taxon>Pseudomonadati</taxon>
        <taxon>Bacteroidota</taxon>
        <taxon>Cytophagia</taxon>
        <taxon>Cytophagales</taxon>
        <taxon>Hymenobacteraceae</taxon>
        <taxon>Rufibacter</taxon>
    </lineage>
</organism>
<name>A0A3M9N376_9BACT</name>
<proteinExistence type="predicted"/>
<dbReference type="RefSeq" id="WP_123132210.1">
    <property type="nucleotide sequence ID" value="NZ_RJJE01000004.1"/>
</dbReference>
<dbReference type="Pfam" id="PF20365">
    <property type="entry name" value="DUF6660"/>
    <property type="match status" value="1"/>
</dbReference>
<accession>A0A3M9N376</accession>
<evidence type="ECO:0000313" key="2">
    <source>
        <dbReference type="Proteomes" id="UP000271010"/>
    </source>
</evidence>
<dbReference type="Proteomes" id="UP000271010">
    <property type="component" value="Unassembled WGS sequence"/>
</dbReference>
<gene>
    <name evidence="1" type="ORF">EFA69_06035</name>
</gene>
<protein>
    <submittedName>
        <fullName evidence="1">Uncharacterized protein</fullName>
    </submittedName>
</protein>
<evidence type="ECO:0000313" key="1">
    <source>
        <dbReference type="EMBL" id="RNI31757.1"/>
    </source>
</evidence>
<reference evidence="1 2" key="1">
    <citation type="submission" date="2018-11" db="EMBL/GenBank/DDBJ databases">
        <title>Rufibacter latericius sp. nov., isolated from water in Baiyang Lake.</title>
        <authorList>
            <person name="Yang Y."/>
        </authorList>
    </citation>
    <scope>NUCLEOTIDE SEQUENCE [LARGE SCALE GENOMIC DNA]</scope>
    <source>
        <strain evidence="1 2">MCC P1</strain>
    </source>
</reference>
<sequence length="102" mass="11412">MKFSAILMTIIVLLLTVAPCCIADIFAQRETEILSSKDKAKDMDKEICSPFFKCANCTGFSIPSLLFSFKIINNQAPGKCHIKNLDFLPDFPNAIWQPPKLT</sequence>